<comment type="cofactor">
    <cofactor evidence="1 4">
        <name>pyridoxal 5'-phosphate</name>
        <dbReference type="ChEBI" id="CHEBI:597326"/>
    </cofactor>
</comment>
<dbReference type="PANTHER" id="PTHR43586">
    <property type="entry name" value="CYSTEINE DESULFURASE"/>
    <property type="match status" value="1"/>
</dbReference>
<dbReference type="InterPro" id="IPR000192">
    <property type="entry name" value="Aminotrans_V_dom"/>
</dbReference>
<dbReference type="InterPro" id="IPR020578">
    <property type="entry name" value="Aminotrans_V_PyrdxlP_BS"/>
</dbReference>
<dbReference type="STRING" id="1148.gene:10498592"/>
<dbReference type="InParanoid" id="P73679"/>
<organism evidence="6 7">
    <name type="scientific">Synechocystis sp. (strain ATCC 27184 / PCC 6803 / Kazusa)</name>
    <dbReference type="NCBI Taxonomy" id="1111708"/>
    <lineage>
        <taxon>Bacteria</taxon>
        <taxon>Bacillati</taxon>
        <taxon>Cyanobacteriota</taxon>
        <taxon>Cyanophyceae</taxon>
        <taxon>Synechococcales</taxon>
        <taxon>Merismopediaceae</taxon>
        <taxon>Synechocystis</taxon>
    </lineage>
</organism>
<protein>
    <submittedName>
        <fullName evidence="6">Isopenicillin N epimerase</fullName>
    </submittedName>
</protein>
<evidence type="ECO:0000256" key="1">
    <source>
        <dbReference type="ARBA" id="ARBA00001933"/>
    </source>
</evidence>
<dbReference type="AlphaFoldDB" id="P73679"/>
<accession>P73679</accession>
<dbReference type="Proteomes" id="UP000001425">
    <property type="component" value="Chromosome"/>
</dbReference>
<evidence type="ECO:0000256" key="4">
    <source>
        <dbReference type="RuleBase" id="RU004504"/>
    </source>
</evidence>
<dbReference type="GO" id="GO:0031071">
    <property type="term" value="F:cysteine desulfurase activity"/>
    <property type="evidence" value="ECO:0000318"/>
    <property type="project" value="GO_Central"/>
</dbReference>
<feature type="domain" description="Aminotransferase class V" evidence="5">
    <location>
        <begin position="32"/>
        <end position="376"/>
    </location>
</feature>
<dbReference type="PhylomeDB" id="P73679"/>
<dbReference type="InterPro" id="IPR015424">
    <property type="entry name" value="PyrdxlP-dep_Trfase"/>
</dbReference>
<reference evidence="6 7" key="2">
    <citation type="journal article" date="1996" name="DNA Res.">
        <title>Sequence analysis of the genome of the unicellular cyanobacterium Synechocystis sp. strain PCC6803. II. Sequence determination of the entire genome and assignment of potential protein-coding regions.</title>
        <authorList>
            <person name="Kaneko T."/>
            <person name="Sato S."/>
            <person name="Kotani H."/>
            <person name="Tanaka A."/>
            <person name="Asamizu E."/>
            <person name="Nakamura Y."/>
            <person name="Miyajima N."/>
            <person name="Hirosawa M."/>
            <person name="Sugiura M."/>
            <person name="Sasamoto S."/>
            <person name="Kimura T."/>
            <person name="Hosouchi T."/>
            <person name="Matsuno A."/>
            <person name="Muraki A."/>
            <person name="Nakazaki N."/>
            <person name="Naruo K."/>
            <person name="Okumura S."/>
            <person name="Shimpo S."/>
            <person name="Takeuchi C."/>
            <person name="Wada T."/>
            <person name="Watanabe A."/>
            <person name="Yamada M."/>
            <person name="Yasuda M."/>
            <person name="Tabata S."/>
        </authorList>
    </citation>
    <scope>NUCLEOTIDE SEQUENCE [LARGE SCALE GENOMIC DNA]</scope>
    <source>
        <strain evidence="7">ATCC 27184 / PCC 6803 / Kazusa</strain>
    </source>
</reference>
<reference evidence="6 7" key="1">
    <citation type="journal article" date="1995" name="DNA Res.">
        <title>Sequence analysis of the genome of the unicellular cyanobacterium Synechocystis sp. strain PCC6803. I. Sequence features in the 1 Mb region from map positions 64% to 92% of the genome.</title>
        <authorList>
            <person name="Kaneko T."/>
            <person name="Tanaka A."/>
            <person name="Sato S."/>
            <person name="Kotani H."/>
            <person name="Sazuka T."/>
            <person name="Miyajima N."/>
            <person name="Sugiura M."/>
            <person name="Tabata S."/>
        </authorList>
    </citation>
    <scope>NUCLEOTIDE SEQUENCE [LARGE SCALE GENOMIC DNA]</scope>
    <source>
        <strain evidence="7">ATCC 27184 / PCC 6803 / Kazusa</strain>
    </source>
</reference>
<dbReference type="GO" id="GO:0006534">
    <property type="term" value="P:cysteine metabolic process"/>
    <property type="evidence" value="ECO:0000318"/>
    <property type="project" value="GO_Central"/>
</dbReference>
<dbReference type="SUPFAM" id="SSF53383">
    <property type="entry name" value="PLP-dependent transferases"/>
    <property type="match status" value="1"/>
</dbReference>
<evidence type="ECO:0000313" key="6">
    <source>
        <dbReference type="EMBL" id="BAA17725.1"/>
    </source>
</evidence>
<evidence type="ECO:0000256" key="2">
    <source>
        <dbReference type="ARBA" id="ARBA00022898"/>
    </source>
</evidence>
<comment type="similarity">
    <text evidence="3">Belongs to the class-V pyridoxal-phosphate-dependent aminotransferase family.</text>
</comment>
<sequence length="401" mass="43999">MADPVNLIPDRQQFPGLANKTYFNFGGQGILPTVALEAITAMYGYLQENGPFSIAANQYIQQLIAQLRQALGETFNVDPNTITITDNVTTGCDIVLWGIDWQKGDEILLTDCEHPGIIAIVQAIAARFGVTYRFFPVADTLNQGDAAAVLVNHLGPKTRLVILSHLLWNTGQVLPLGEIMAVCRRHQGDYPVRVLVDGAQSAGSLPLDFSRLEVDYYAFTGHKWFAGPAGVGGLYIHGDAKGTANAARLGEINPTYVGWRSITYGSKGEPTGWAEGGKRFEVATSAYPQYAGLLAALQLHQRQGTAEERYQAICQRSELLWQGLNQLPHVHCLATSPPQAGLVSFTIDSPLGHRAIVQKLEEQRIYLRTIADPDCVRACCHYITNEEEIEHLLSRLAEFTP</sequence>
<evidence type="ECO:0000259" key="5">
    <source>
        <dbReference type="Pfam" id="PF00266"/>
    </source>
</evidence>
<dbReference type="PROSITE" id="PS00595">
    <property type="entry name" value="AA_TRANSFER_CLASS_5"/>
    <property type="match status" value="1"/>
</dbReference>
<dbReference type="Gene3D" id="3.40.640.10">
    <property type="entry name" value="Type I PLP-dependent aspartate aminotransferase-like (Major domain)"/>
    <property type="match status" value="1"/>
</dbReference>
<dbReference type="EMBL" id="BA000022">
    <property type="protein sequence ID" value="BAA17725.1"/>
    <property type="molecule type" value="Genomic_DNA"/>
</dbReference>
<proteinExistence type="inferred from homology"/>
<evidence type="ECO:0000313" key="7">
    <source>
        <dbReference type="Proteomes" id="UP000001425"/>
    </source>
</evidence>
<dbReference type="KEGG" id="syn:slr2143"/>
<dbReference type="Pfam" id="PF00266">
    <property type="entry name" value="Aminotran_5"/>
    <property type="match status" value="1"/>
</dbReference>
<dbReference type="eggNOG" id="COG0520">
    <property type="taxonomic scope" value="Bacteria"/>
</dbReference>
<name>P73679_SYNY3</name>
<dbReference type="InterPro" id="IPR015421">
    <property type="entry name" value="PyrdxlP-dep_Trfase_major"/>
</dbReference>
<gene>
    <name evidence="6" type="primary">cefD</name>
</gene>
<dbReference type="InterPro" id="IPR015422">
    <property type="entry name" value="PyrdxlP-dep_Trfase_small"/>
</dbReference>
<dbReference type="Gene3D" id="3.90.1150.10">
    <property type="entry name" value="Aspartate Aminotransferase, domain 1"/>
    <property type="match status" value="1"/>
</dbReference>
<dbReference type="PANTHER" id="PTHR43586:SF4">
    <property type="entry name" value="ISOPENICILLIN N EPIMERASE"/>
    <property type="match status" value="1"/>
</dbReference>
<dbReference type="PIR" id="S77167">
    <property type="entry name" value="S77167"/>
</dbReference>
<evidence type="ECO:0000256" key="3">
    <source>
        <dbReference type="RuleBase" id="RU004075"/>
    </source>
</evidence>
<keyword evidence="2" id="KW-0663">Pyridoxal phosphate</keyword>
<keyword evidence="7" id="KW-1185">Reference proteome</keyword>
<dbReference type="PaxDb" id="1148-1652806"/>
<dbReference type="EnsemblBacteria" id="BAA17725">
    <property type="protein sequence ID" value="BAA17725"/>
    <property type="gene ID" value="BAA17725"/>
</dbReference>